<organism evidence="3 4">
    <name type="scientific">Schizothecium vesticola</name>
    <dbReference type="NCBI Taxonomy" id="314040"/>
    <lineage>
        <taxon>Eukaryota</taxon>
        <taxon>Fungi</taxon>
        <taxon>Dikarya</taxon>
        <taxon>Ascomycota</taxon>
        <taxon>Pezizomycotina</taxon>
        <taxon>Sordariomycetes</taxon>
        <taxon>Sordariomycetidae</taxon>
        <taxon>Sordariales</taxon>
        <taxon>Schizotheciaceae</taxon>
        <taxon>Schizothecium</taxon>
    </lineage>
</organism>
<protein>
    <recommendedName>
        <fullName evidence="2">DUF7704 domain-containing protein</fullName>
    </recommendedName>
</protein>
<accession>A0AA40BRF0</accession>
<comment type="caution">
    <text evidence="3">The sequence shown here is derived from an EMBL/GenBank/DDBJ whole genome shotgun (WGS) entry which is preliminary data.</text>
</comment>
<dbReference type="PANTHER" id="PTHR37019">
    <property type="entry name" value="CHROMOSOME 1, WHOLE GENOME SHOTGUN SEQUENCE"/>
    <property type="match status" value="1"/>
</dbReference>
<dbReference type="InterPro" id="IPR056121">
    <property type="entry name" value="DUF7704"/>
</dbReference>
<evidence type="ECO:0000313" key="3">
    <source>
        <dbReference type="EMBL" id="KAK0738926.1"/>
    </source>
</evidence>
<feature type="transmembrane region" description="Helical" evidence="1">
    <location>
        <begin position="144"/>
        <end position="163"/>
    </location>
</feature>
<reference evidence="3" key="1">
    <citation type="submission" date="2023-06" db="EMBL/GenBank/DDBJ databases">
        <title>Genome-scale phylogeny and comparative genomics of the fungal order Sordariales.</title>
        <authorList>
            <consortium name="Lawrence Berkeley National Laboratory"/>
            <person name="Hensen N."/>
            <person name="Bonometti L."/>
            <person name="Westerberg I."/>
            <person name="Brannstrom I.O."/>
            <person name="Guillou S."/>
            <person name="Cros-Aarteil S."/>
            <person name="Calhoun S."/>
            <person name="Haridas S."/>
            <person name="Kuo A."/>
            <person name="Mondo S."/>
            <person name="Pangilinan J."/>
            <person name="Riley R."/>
            <person name="LaButti K."/>
            <person name="Andreopoulos B."/>
            <person name="Lipzen A."/>
            <person name="Chen C."/>
            <person name="Yanf M."/>
            <person name="Daum C."/>
            <person name="Ng V."/>
            <person name="Clum A."/>
            <person name="Steindorff A."/>
            <person name="Ohm R."/>
            <person name="Martin F."/>
            <person name="Silar P."/>
            <person name="Natvig D."/>
            <person name="Lalanne C."/>
            <person name="Gautier V."/>
            <person name="Ament-velasquez S.L."/>
            <person name="Kruys A."/>
            <person name="Hutchinson M.I."/>
            <person name="Powell A.J."/>
            <person name="Barry K."/>
            <person name="Miller A.N."/>
            <person name="Grigoriev I.V."/>
            <person name="Debuchy R."/>
            <person name="Gladieux P."/>
            <person name="Thoren M.H."/>
            <person name="Johannesson H."/>
        </authorList>
    </citation>
    <scope>NUCLEOTIDE SEQUENCE</scope>
    <source>
        <strain evidence="3">SMH3187-1</strain>
    </source>
</reference>
<dbReference type="Pfam" id="PF24803">
    <property type="entry name" value="DUF7704"/>
    <property type="match status" value="1"/>
</dbReference>
<evidence type="ECO:0000256" key="1">
    <source>
        <dbReference type="SAM" id="Phobius"/>
    </source>
</evidence>
<dbReference type="AlphaFoldDB" id="A0AA40BRF0"/>
<name>A0AA40BRF0_9PEZI</name>
<evidence type="ECO:0000313" key="4">
    <source>
        <dbReference type="Proteomes" id="UP001172155"/>
    </source>
</evidence>
<feature type="domain" description="DUF7704" evidence="2">
    <location>
        <begin position="23"/>
        <end position="159"/>
    </location>
</feature>
<feature type="transmembrane region" description="Helical" evidence="1">
    <location>
        <begin position="105"/>
        <end position="124"/>
    </location>
</feature>
<proteinExistence type="predicted"/>
<keyword evidence="1" id="KW-0472">Membrane</keyword>
<dbReference type="PANTHER" id="PTHR37019:SF1">
    <property type="entry name" value="EXPERA DOMAIN-CONTAINING PROTEIN"/>
    <property type="match status" value="1"/>
</dbReference>
<feature type="transmembrane region" description="Helical" evidence="1">
    <location>
        <begin position="26"/>
        <end position="47"/>
    </location>
</feature>
<sequence>MNDDTLNRALAAAAGGRPEGSFAVPFAYRAFFLCFEPLSAIAGAYLAHCRQSDYLGLTHGASAPSPIPLGTSVVLSQLANMYLFFALVEGLVLRSTSDIRVWKTLLFCLSVGDIGHLYSVHQLGLPVYWSVLDWNAMDWGNVPFVYLGAIMRLAFFAGVGLGLRKQKKA</sequence>
<keyword evidence="1" id="KW-1133">Transmembrane helix</keyword>
<dbReference type="EMBL" id="JAUKUD010000007">
    <property type="protein sequence ID" value="KAK0738926.1"/>
    <property type="molecule type" value="Genomic_DNA"/>
</dbReference>
<gene>
    <name evidence="3" type="ORF">B0T18DRAFT_433655</name>
</gene>
<evidence type="ECO:0000259" key="2">
    <source>
        <dbReference type="Pfam" id="PF24803"/>
    </source>
</evidence>
<keyword evidence="4" id="KW-1185">Reference proteome</keyword>
<dbReference type="Proteomes" id="UP001172155">
    <property type="component" value="Unassembled WGS sequence"/>
</dbReference>
<feature type="transmembrane region" description="Helical" evidence="1">
    <location>
        <begin position="67"/>
        <end position="93"/>
    </location>
</feature>
<keyword evidence="1" id="KW-0812">Transmembrane</keyword>